<feature type="region of interest" description="Disordered" evidence="1">
    <location>
        <begin position="17"/>
        <end position="82"/>
    </location>
</feature>
<name>C1HE86_PARBA</name>
<proteinExistence type="predicted"/>
<keyword evidence="3" id="KW-1185">Reference proteome</keyword>
<dbReference type="HOGENOM" id="CLU_1103094_0_0_1"/>
<reference evidence="2 3" key="1">
    <citation type="journal article" date="2011" name="PLoS Genet.">
        <title>Comparative genomic analysis of human fungal pathogens causing paracoccidioidomycosis.</title>
        <authorList>
            <person name="Desjardins C.A."/>
            <person name="Champion M.D."/>
            <person name="Holder J.W."/>
            <person name="Muszewska A."/>
            <person name="Goldberg J."/>
            <person name="Bailao A.M."/>
            <person name="Brigido M.M."/>
            <person name="Ferreira M.E."/>
            <person name="Garcia A.M."/>
            <person name="Grynberg M."/>
            <person name="Gujja S."/>
            <person name="Heiman D.I."/>
            <person name="Henn M.R."/>
            <person name="Kodira C.D."/>
            <person name="Leon-Narvaez H."/>
            <person name="Longo L.V."/>
            <person name="Ma L.J."/>
            <person name="Malavazi I."/>
            <person name="Matsuo A.L."/>
            <person name="Morais F.V."/>
            <person name="Pereira M."/>
            <person name="Rodriguez-Brito S."/>
            <person name="Sakthikumar S."/>
            <person name="Salem-Izacc S.M."/>
            <person name="Sykes S.M."/>
            <person name="Teixeira M.M."/>
            <person name="Vallejo M.C."/>
            <person name="Walter M.E."/>
            <person name="Yandava C."/>
            <person name="Young S."/>
            <person name="Zeng Q."/>
            <person name="Zucker J."/>
            <person name="Felipe M.S."/>
            <person name="Goldman G.H."/>
            <person name="Haas B.J."/>
            <person name="McEwen J.G."/>
            <person name="Nino-Vega G."/>
            <person name="Puccia R."/>
            <person name="San-Blas G."/>
            <person name="Soares C.M."/>
            <person name="Birren B.W."/>
            <person name="Cuomo C.A."/>
        </authorList>
    </citation>
    <scope>NUCLEOTIDE SEQUENCE [LARGE SCALE GENOMIC DNA]</scope>
    <source>
        <strain evidence="3">ATCC MYA-826 / Pb01</strain>
    </source>
</reference>
<evidence type="ECO:0000256" key="1">
    <source>
        <dbReference type="SAM" id="MobiDB-lite"/>
    </source>
</evidence>
<accession>C1HE86</accession>
<dbReference type="RefSeq" id="XP_002789009.2">
    <property type="nucleotide sequence ID" value="XM_002788963.2"/>
</dbReference>
<evidence type="ECO:0000313" key="3">
    <source>
        <dbReference type="Proteomes" id="UP000002059"/>
    </source>
</evidence>
<dbReference type="eggNOG" id="ENOG502TDRM">
    <property type="taxonomic scope" value="Eukaryota"/>
</dbReference>
<dbReference type="KEGG" id="pbl:PAAG_08905"/>
<evidence type="ECO:0000313" key="2">
    <source>
        <dbReference type="EMBL" id="EEH41000.2"/>
    </source>
</evidence>
<feature type="compositionally biased region" description="Polar residues" evidence="1">
    <location>
        <begin position="21"/>
        <end position="30"/>
    </location>
</feature>
<dbReference type="VEuPathDB" id="FungiDB:PAAG_08905"/>
<sequence>MRSPRIPPLFRHILSPPLQGHSVSAQSTGRSAAAKAAVGPSFNPAHTNRFPRHGFSVRRAQSGRIHGEMPPGSSCRREDTASPVGTCRASCLQREPRSGGWVCRHRWAPGKLPPQLRLVARRWASRPLETANRAASSRPANPFPCPDELPRCGLGRHRHHRWPLRPPVSSSIRGASAPSPSSTGGTGHASRAFETPEFLAAPVPVGIPGGKAGPESAARQRVRGGDPPSEGPMRQPVFALAGRHTILPRTVL</sequence>
<dbReference type="GeneID" id="9092222"/>
<gene>
    <name evidence="2" type="ORF">PAAG_08905</name>
</gene>
<protein>
    <submittedName>
        <fullName evidence="2">Uncharacterized protein</fullName>
    </submittedName>
</protein>
<dbReference type="Proteomes" id="UP000002059">
    <property type="component" value="Partially assembled WGS sequence"/>
</dbReference>
<organism evidence="2 3">
    <name type="scientific">Paracoccidioides lutzii (strain ATCC MYA-826 / Pb01)</name>
    <name type="common">Paracoccidioides brasiliensis</name>
    <dbReference type="NCBI Taxonomy" id="502779"/>
    <lineage>
        <taxon>Eukaryota</taxon>
        <taxon>Fungi</taxon>
        <taxon>Dikarya</taxon>
        <taxon>Ascomycota</taxon>
        <taxon>Pezizomycotina</taxon>
        <taxon>Eurotiomycetes</taxon>
        <taxon>Eurotiomycetidae</taxon>
        <taxon>Onygenales</taxon>
        <taxon>Ajellomycetaceae</taxon>
        <taxon>Paracoccidioides</taxon>
    </lineage>
</organism>
<dbReference type="OMA" id="HTNRFPR"/>
<dbReference type="EMBL" id="KN294063">
    <property type="protein sequence ID" value="EEH41000.2"/>
    <property type="molecule type" value="Genomic_DNA"/>
</dbReference>
<dbReference type="AlphaFoldDB" id="C1HE86"/>
<feature type="compositionally biased region" description="Low complexity" evidence="1">
    <location>
        <begin position="174"/>
        <end position="183"/>
    </location>
</feature>
<feature type="region of interest" description="Disordered" evidence="1">
    <location>
        <begin position="160"/>
        <end position="241"/>
    </location>
</feature>